<evidence type="ECO:0000313" key="2">
    <source>
        <dbReference type="EMBL" id="RNA11865.1"/>
    </source>
</evidence>
<dbReference type="EMBL" id="REGN01005832">
    <property type="protein sequence ID" value="RNA11865.1"/>
    <property type="molecule type" value="Genomic_DNA"/>
</dbReference>
<sequence>MPNCNFLLLTLNEFRSPLSRLCWKIDLPDDRDTSLAGCATFFSAFFIAGLTPAFAAGFDGFDSCSDSVSDSASLLESDELDDSSESSEVSVSDFFTSTSSSLCSCSDPFSESFSVSESDSDPLSSDSSDSVGSAPSVD</sequence>
<accession>A0A3M7QLJ9</accession>
<protein>
    <submittedName>
        <fullName evidence="2">Uncharacterized protein</fullName>
    </submittedName>
</protein>
<comment type="caution">
    <text evidence="2">The sequence shown here is derived from an EMBL/GenBank/DDBJ whole genome shotgun (WGS) entry which is preliminary data.</text>
</comment>
<name>A0A3M7QLJ9_BRAPC</name>
<dbReference type="Proteomes" id="UP000276133">
    <property type="component" value="Unassembled WGS sequence"/>
</dbReference>
<dbReference type="AlphaFoldDB" id="A0A3M7QLJ9"/>
<feature type="region of interest" description="Disordered" evidence="1">
    <location>
        <begin position="97"/>
        <end position="138"/>
    </location>
</feature>
<reference evidence="2 3" key="1">
    <citation type="journal article" date="2018" name="Sci. Rep.">
        <title>Genomic signatures of local adaptation to the degree of environmental predictability in rotifers.</title>
        <authorList>
            <person name="Franch-Gras L."/>
            <person name="Hahn C."/>
            <person name="Garcia-Roger E.M."/>
            <person name="Carmona M.J."/>
            <person name="Serra M."/>
            <person name="Gomez A."/>
        </authorList>
    </citation>
    <scope>NUCLEOTIDE SEQUENCE [LARGE SCALE GENOMIC DNA]</scope>
    <source>
        <strain evidence="2">HYR1</strain>
    </source>
</reference>
<proteinExistence type="predicted"/>
<keyword evidence="3" id="KW-1185">Reference proteome</keyword>
<gene>
    <name evidence="2" type="ORF">BpHYR1_045047</name>
</gene>
<evidence type="ECO:0000313" key="3">
    <source>
        <dbReference type="Proteomes" id="UP000276133"/>
    </source>
</evidence>
<evidence type="ECO:0000256" key="1">
    <source>
        <dbReference type="SAM" id="MobiDB-lite"/>
    </source>
</evidence>
<organism evidence="2 3">
    <name type="scientific">Brachionus plicatilis</name>
    <name type="common">Marine rotifer</name>
    <name type="synonym">Brachionus muelleri</name>
    <dbReference type="NCBI Taxonomy" id="10195"/>
    <lineage>
        <taxon>Eukaryota</taxon>
        <taxon>Metazoa</taxon>
        <taxon>Spiralia</taxon>
        <taxon>Gnathifera</taxon>
        <taxon>Rotifera</taxon>
        <taxon>Eurotatoria</taxon>
        <taxon>Monogononta</taxon>
        <taxon>Pseudotrocha</taxon>
        <taxon>Ploima</taxon>
        <taxon>Brachionidae</taxon>
        <taxon>Brachionus</taxon>
    </lineage>
</organism>